<dbReference type="InterPro" id="IPR052733">
    <property type="entry name" value="Chloroplast_QOR"/>
</dbReference>
<dbReference type="Gene3D" id="3.90.180.10">
    <property type="entry name" value="Medium-chain alcohol dehydrogenases, catalytic domain"/>
    <property type="match status" value="1"/>
</dbReference>
<reference evidence="3" key="1">
    <citation type="submission" date="2016-09" db="EMBL/GenBank/DDBJ databases">
        <authorList>
            <person name="Gulvik C.A."/>
        </authorList>
    </citation>
    <scope>NUCLEOTIDE SEQUENCE [LARGE SCALE GENOMIC DNA]</scope>
    <source>
        <strain evidence="3">LMG 26676</strain>
    </source>
</reference>
<feature type="domain" description="Enoyl reductase (ER)" evidence="1">
    <location>
        <begin position="10"/>
        <end position="296"/>
    </location>
</feature>
<dbReference type="Pfam" id="PF13602">
    <property type="entry name" value="ADH_zinc_N_2"/>
    <property type="match status" value="1"/>
</dbReference>
<protein>
    <submittedName>
        <fullName evidence="2">NADPH:quinone reductase</fullName>
    </submittedName>
</protein>
<gene>
    <name evidence="2" type="ORF">BCR24_04200</name>
</gene>
<dbReference type="SUPFAM" id="SSF51735">
    <property type="entry name" value="NAD(P)-binding Rossmann-fold domains"/>
    <property type="match status" value="1"/>
</dbReference>
<dbReference type="CDD" id="cd08267">
    <property type="entry name" value="MDR1"/>
    <property type="match status" value="1"/>
</dbReference>
<keyword evidence="3" id="KW-1185">Reference proteome</keyword>
<dbReference type="GO" id="GO:0016491">
    <property type="term" value="F:oxidoreductase activity"/>
    <property type="evidence" value="ECO:0007669"/>
    <property type="project" value="InterPro"/>
</dbReference>
<dbReference type="RefSeq" id="WP_069640472.1">
    <property type="nucleotide sequence ID" value="NZ_JAFBEZ010000007.1"/>
</dbReference>
<evidence type="ECO:0000313" key="3">
    <source>
        <dbReference type="Proteomes" id="UP000094469"/>
    </source>
</evidence>
<dbReference type="STRING" id="1131292.BCR24_04200"/>
<dbReference type="SMART" id="SM00829">
    <property type="entry name" value="PKS_ER"/>
    <property type="match status" value="1"/>
</dbReference>
<proteinExistence type="predicted"/>
<dbReference type="InterPro" id="IPR020843">
    <property type="entry name" value="ER"/>
</dbReference>
<name>A0A1E5HAC5_9ENTE</name>
<evidence type="ECO:0000313" key="2">
    <source>
        <dbReference type="EMBL" id="OEG21912.1"/>
    </source>
</evidence>
<dbReference type="InterPro" id="IPR013154">
    <property type="entry name" value="ADH-like_N"/>
</dbReference>
<dbReference type="Gene3D" id="3.40.50.720">
    <property type="entry name" value="NAD(P)-binding Rossmann-like Domain"/>
    <property type="match status" value="1"/>
</dbReference>
<dbReference type="OrthoDB" id="9792162at2"/>
<dbReference type="InterPro" id="IPR011032">
    <property type="entry name" value="GroES-like_sf"/>
</dbReference>
<dbReference type="InterPro" id="IPR036291">
    <property type="entry name" value="NAD(P)-bd_dom_sf"/>
</dbReference>
<comment type="caution">
    <text evidence="2">The sequence shown here is derived from an EMBL/GenBank/DDBJ whole genome shotgun (WGS) entry which is preliminary data.</text>
</comment>
<dbReference type="Proteomes" id="UP000094469">
    <property type="component" value="Unassembled WGS sequence"/>
</dbReference>
<dbReference type="SUPFAM" id="SSF50129">
    <property type="entry name" value="GroES-like"/>
    <property type="match status" value="1"/>
</dbReference>
<dbReference type="AlphaFoldDB" id="A0A1E5HAC5"/>
<sequence>MKAIICTGYGVPDVLMLQEIEKPTPKSNQILIKIHATTVTSGDCVVRGAKRYGPIMKIMFGFKRPRQPILGTEFSGIIEEVGENSTKFKVGDAVFALTGMKFGGYAEYICLPENAVVSLAPRNATFEETATLAFGGTTALHFLRKASIAPNQKVLIYGASGSVGAAAIQLATYFGADVTGICSTQNLEFVHSLGANTTIDYTTEEFNTLDKTYDIVFDAVGKLNKSKRKQLTSKNGKFVSVSKGMVKGLVEDLYLLKELVEKERFKATIDRTYSLANAAQAHEYVETGRKKGNVALTVTNNYTLP</sequence>
<dbReference type="InterPro" id="IPR013149">
    <property type="entry name" value="ADH-like_C"/>
</dbReference>
<dbReference type="PANTHER" id="PTHR44013:SF1">
    <property type="entry name" value="ZINC-TYPE ALCOHOL DEHYDROGENASE-LIKE PROTEIN C16A3.02C"/>
    <property type="match status" value="1"/>
</dbReference>
<evidence type="ECO:0000259" key="1">
    <source>
        <dbReference type="SMART" id="SM00829"/>
    </source>
</evidence>
<dbReference type="EMBL" id="MIKC01000034">
    <property type="protein sequence ID" value="OEG21912.1"/>
    <property type="molecule type" value="Genomic_DNA"/>
</dbReference>
<dbReference type="Pfam" id="PF00107">
    <property type="entry name" value="ADH_zinc_N"/>
    <property type="match status" value="1"/>
</dbReference>
<organism evidence="2 3">
    <name type="scientific">Enterococcus ureilyticus</name>
    <dbReference type="NCBI Taxonomy" id="1131292"/>
    <lineage>
        <taxon>Bacteria</taxon>
        <taxon>Bacillati</taxon>
        <taxon>Bacillota</taxon>
        <taxon>Bacilli</taxon>
        <taxon>Lactobacillales</taxon>
        <taxon>Enterococcaceae</taxon>
        <taxon>Enterococcus</taxon>
    </lineage>
</organism>
<accession>A0A1E5HAC5</accession>
<dbReference type="PANTHER" id="PTHR44013">
    <property type="entry name" value="ZINC-TYPE ALCOHOL DEHYDROGENASE-LIKE PROTEIN C16A3.02C"/>
    <property type="match status" value="1"/>
</dbReference>
<dbReference type="Pfam" id="PF08240">
    <property type="entry name" value="ADH_N"/>
    <property type="match status" value="1"/>
</dbReference>